<keyword evidence="5" id="KW-1185">Reference proteome</keyword>
<evidence type="ECO:0000256" key="3">
    <source>
        <dbReference type="PROSITE-ProRule" id="PRU00221"/>
    </source>
</evidence>
<evidence type="ECO:0000256" key="2">
    <source>
        <dbReference type="ARBA" id="ARBA00022737"/>
    </source>
</evidence>
<dbReference type="InParanoid" id="A0A0D0E0A4"/>
<dbReference type="EMBL" id="KN825211">
    <property type="protein sequence ID" value="KIK93134.1"/>
    <property type="molecule type" value="Genomic_DNA"/>
</dbReference>
<dbReference type="SMART" id="SM00320">
    <property type="entry name" value="WD40"/>
    <property type="match status" value="1"/>
</dbReference>
<evidence type="ECO:0000256" key="1">
    <source>
        <dbReference type="ARBA" id="ARBA00022574"/>
    </source>
</evidence>
<dbReference type="Gene3D" id="2.130.10.10">
    <property type="entry name" value="YVTN repeat-like/Quinoprotein amine dehydrogenase"/>
    <property type="match status" value="1"/>
</dbReference>
<reference evidence="5" key="2">
    <citation type="submission" date="2015-01" db="EMBL/GenBank/DDBJ databases">
        <title>Evolutionary Origins and Diversification of the Mycorrhizal Mutualists.</title>
        <authorList>
            <consortium name="DOE Joint Genome Institute"/>
            <consortium name="Mycorrhizal Genomics Consortium"/>
            <person name="Kohler A."/>
            <person name="Kuo A."/>
            <person name="Nagy L.G."/>
            <person name="Floudas D."/>
            <person name="Copeland A."/>
            <person name="Barry K.W."/>
            <person name="Cichocki N."/>
            <person name="Veneault-Fourrey C."/>
            <person name="LaButti K."/>
            <person name="Lindquist E.A."/>
            <person name="Lipzen A."/>
            <person name="Lundell T."/>
            <person name="Morin E."/>
            <person name="Murat C."/>
            <person name="Riley R."/>
            <person name="Ohm R."/>
            <person name="Sun H."/>
            <person name="Tunlid A."/>
            <person name="Henrissat B."/>
            <person name="Grigoriev I.V."/>
            <person name="Hibbett D.S."/>
            <person name="Martin F."/>
        </authorList>
    </citation>
    <scope>NUCLEOTIDE SEQUENCE [LARGE SCALE GENOMIC DNA]</scope>
    <source>
        <strain evidence="5">Ve08.2h10</strain>
    </source>
</reference>
<dbReference type="SUPFAM" id="SSF50978">
    <property type="entry name" value="WD40 repeat-like"/>
    <property type="match status" value="1"/>
</dbReference>
<keyword evidence="2" id="KW-0677">Repeat</keyword>
<evidence type="ECO:0000313" key="4">
    <source>
        <dbReference type="EMBL" id="KIK93134.1"/>
    </source>
</evidence>
<dbReference type="InterPro" id="IPR036322">
    <property type="entry name" value="WD40_repeat_dom_sf"/>
</dbReference>
<dbReference type="Pfam" id="PF00400">
    <property type="entry name" value="WD40"/>
    <property type="match status" value="1"/>
</dbReference>
<dbReference type="HOGENOM" id="CLU_3038021_0_0_1"/>
<dbReference type="AlphaFoldDB" id="A0A0D0E0A4"/>
<dbReference type="PROSITE" id="PS00678">
    <property type="entry name" value="WD_REPEATS_1"/>
    <property type="match status" value="1"/>
</dbReference>
<dbReference type="PROSITE" id="PS50294">
    <property type="entry name" value="WD_REPEATS_REGION"/>
    <property type="match status" value="1"/>
</dbReference>
<feature type="repeat" description="WD" evidence="3">
    <location>
        <begin position="19"/>
        <end position="55"/>
    </location>
</feature>
<evidence type="ECO:0000313" key="5">
    <source>
        <dbReference type="Proteomes" id="UP000054538"/>
    </source>
</evidence>
<protein>
    <submittedName>
        <fullName evidence="4">Unplaced genomic scaffold scaffold_389, whole genome shotgun sequence</fullName>
    </submittedName>
</protein>
<dbReference type="OrthoDB" id="2674832at2759"/>
<proteinExistence type="predicted"/>
<organism evidence="4 5">
    <name type="scientific">Paxillus rubicundulus Ve08.2h10</name>
    <dbReference type="NCBI Taxonomy" id="930991"/>
    <lineage>
        <taxon>Eukaryota</taxon>
        <taxon>Fungi</taxon>
        <taxon>Dikarya</taxon>
        <taxon>Basidiomycota</taxon>
        <taxon>Agaricomycotina</taxon>
        <taxon>Agaricomycetes</taxon>
        <taxon>Agaricomycetidae</taxon>
        <taxon>Boletales</taxon>
        <taxon>Paxilineae</taxon>
        <taxon>Paxillaceae</taxon>
        <taxon>Paxillus</taxon>
    </lineage>
</organism>
<gene>
    <name evidence="4" type="ORF">PAXRUDRAFT_829305</name>
</gene>
<dbReference type="InterPro" id="IPR001680">
    <property type="entry name" value="WD40_rpt"/>
</dbReference>
<sequence>MSKTSEKSVDLTAKPVMTMSGHEALIMKIAYLPGGERIVTCSHDKTVRIWDVENG</sequence>
<name>A0A0D0E0A4_9AGAM</name>
<dbReference type="InterPro" id="IPR019775">
    <property type="entry name" value="WD40_repeat_CS"/>
</dbReference>
<dbReference type="Proteomes" id="UP000054538">
    <property type="component" value="Unassembled WGS sequence"/>
</dbReference>
<feature type="non-terminal residue" evidence="4">
    <location>
        <position position="55"/>
    </location>
</feature>
<dbReference type="InterPro" id="IPR015943">
    <property type="entry name" value="WD40/YVTN_repeat-like_dom_sf"/>
</dbReference>
<keyword evidence="1 3" id="KW-0853">WD repeat</keyword>
<reference evidence="4 5" key="1">
    <citation type="submission" date="2014-04" db="EMBL/GenBank/DDBJ databases">
        <authorList>
            <consortium name="DOE Joint Genome Institute"/>
            <person name="Kuo A."/>
            <person name="Kohler A."/>
            <person name="Jargeat P."/>
            <person name="Nagy L.G."/>
            <person name="Floudas D."/>
            <person name="Copeland A."/>
            <person name="Barry K.W."/>
            <person name="Cichocki N."/>
            <person name="Veneault-Fourrey C."/>
            <person name="LaButti K."/>
            <person name="Lindquist E.A."/>
            <person name="Lipzen A."/>
            <person name="Lundell T."/>
            <person name="Morin E."/>
            <person name="Murat C."/>
            <person name="Sun H."/>
            <person name="Tunlid A."/>
            <person name="Henrissat B."/>
            <person name="Grigoriev I.V."/>
            <person name="Hibbett D.S."/>
            <person name="Martin F."/>
            <person name="Nordberg H.P."/>
            <person name="Cantor M.N."/>
            <person name="Hua S.X."/>
        </authorList>
    </citation>
    <scope>NUCLEOTIDE SEQUENCE [LARGE SCALE GENOMIC DNA]</scope>
    <source>
        <strain evidence="4 5">Ve08.2h10</strain>
    </source>
</reference>
<dbReference type="PROSITE" id="PS50082">
    <property type="entry name" value="WD_REPEATS_2"/>
    <property type="match status" value="1"/>
</dbReference>
<accession>A0A0D0E0A4</accession>